<keyword evidence="10 12" id="KW-0472">Membrane</keyword>
<keyword evidence="8" id="KW-0915">Sodium</keyword>
<dbReference type="GO" id="GO:0006814">
    <property type="term" value="P:sodium ion transport"/>
    <property type="evidence" value="ECO:0007669"/>
    <property type="project" value="UniProtKB-KW"/>
</dbReference>
<keyword evidence="5 12" id="KW-0812">Transmembrane</keyword>
<feature type="transmembrane region" description="Helical" evidence="12">
    <location>
        <begin position="73"/>
        <end position="92"/>
    </location>
</feature>
<dbReference type="InterPro" id="IPR050277">
    <property type="entry name" value="Sodium:Solute_Symporter"/>
</dbReference>
<evidence type="ECO:0000256" key="5">
    <source>
        <dbReference type="ARBA" id="ARBA00022692"/>
    </source>
</evidence>
<dbReference type="InterPro" id="IPR038377">
    <property type="entry name" value="Na/Glc_symporter_sf"/>
</dbReference>
<feature type="non-terminal residue" evidence="13">
    <location>
        <position position="1"/>
    </location>
</feature>
<dbReference type="AlphaFoldDB" id="X1D7C0"/>
<proteinExistence type="inferred from homology"/>
<dbReference type="GO" id="GO:0015293">
    <property type="term" value="F:symporter activity"/>
    <property type="evidence" value="ECO:0007669"/>
    <property type="project" value="UniProtKB-KW"/>
</dbReference>
<dbReference type="Gene3D" id="1.20.1730.10">
    <property type="entry name" value="Sodium/glucose cotransporter"/>
    <property type="match status" value="1"/>
</dbReference>
<evidence type="ECO:0000256" key="4">
    <source>
        <dbReference type="ARBA" id="ARBA00022475"/>
    </source>
</evidence>
<comment type="caution">
    <text evidence="13">The sequence shown here is derived from an EMBL/GenBank/DDBJ whole genome shotgun (WGS) entry which is preliminary data.</text>
</comment>
<keyword evidence="4" id="KW-1003">Cell membrane</keyword>
<dbReference type="GO" id="GO:0005886">
    <property type="term" value="C:plasma membrane"/>
    <property type="evidence" value="ECO:0007669"/>
    <property type="project" value="UniProtKB-SubCell"/>
</dbReference>
<dbReference type="PANTHER" id="PTHR48086:SF3">
    <property type="entry name" value="SODIUM_PROLINE SYMPORTER"/>
    <property type="match status" value="1"/>
</dbReference>
<evidence type="ECO:0000256" key="11">
    <source>
        <dbReference type="ARBA" id="ARBA00023201"/>
    </source>
</evidence>
<dbReference type="InterPro" id="IPR001734">
    <property type="entry name" value="Na/solute_symporter"/>
</dbReference>
<evidence type="ECO:0000256" key="7">
    <source>
        <dbReference type="ARBA" id="ARBA00022989"/>
    </source>
</evidence>
<evidence type="ECO:0008006" key="14">
    <source>
        <dbReference type="Google" id="ProtNLM"/>
    </source>
</evidence>
<feature type="transmembrane region" description="Helical" evidence="12">
    <location>
        <begin position="42"/>
        <end position="61"/>
    </location>
</feature>
<keyword evidence="3" id="KW-0813">Transport</keyword>
<dbReference type="PROSITE" id="PS50283">
    <property type="entry name" value="NA_SOLUT_SYMP_3"/>
    <property type="match status" value="1"/>
</dbReference>
<keyword evidence="11" id="KW-0739">Sodium transport</keyword>
<comment type="subcellular location">
    <subcellularLocation>
        <location evidence="1">Cell membrane</location>
        <topology evidence="1">Multi-pass membrane protein</topology>
    </subcellularLocation>
</comment>
<comment type="similarity">
    <text evidence="2">Belongs to the sodium:solute symporter (SSF) (TC 2.A.21) family.</text>
</comment>
<protein>
    <recommendedName>
        <fullName evidence="14">Sodium:solute symporter family protein</fullName>
    </recommendedName>
</protein>
<dbReference type="PANTHER" id="PTHR48086">
    <property type="entry name" value="SODIUM/PROLINE SYMPORTER-RELATED"/>
    <property type="match status" value="1"/>
</dbReference>
<organism evidence="13">
    <name type="scientific">marine sediment metagenome</name>
    <dbReference type="NCBI Taxonomy" id="412755"/>
    <lineage>
        <taxon>unclassified sequences</taxon>
        <taxon>metagenomes</taxon>
        <taxon>ecological metagenomes</taxon>
    </lineage>
</organism>
<evidence type="ECO:0000256" key="1">
    <source>
        <dbReference type="ARBA" id="ARBA00004651"/>
    </source>
</evidence>
<evidence type="ECO:0000313" key="13">
    <source>
        <dbReference type="EMBL" id="GAH00974.1"/>
    </source>
</evidence>
<name>X1D7C0_9ZZZZ</name>
<accession>X1D7C0</accession>
<dbReference type="Pfam" id="PF00474">
    <property type="entry name" value="SSF"/>
    <property type="match status" value="1"/>
</dbReference>
<evidence type="ECO:0000256" key="6">
    <source>
        <dbReference type="ARBA" id="ARBA00022847"/>
    </source>
</evidence>
<sequence length="166" mass="18273">FLFVAITAAVMSTMDTAINTGALSLTRDIYQKLCSRSREKNIVFVSRVSTLILALLAFLIATRMQSILKTLGLASEIMAEGFFIPGVAMFFLHKKRPAAGFLSLFLGGGYAIIGFLCEVEILPFNWPVWPYSVPLGLGLCLAGFIVGMVIDKLVTVKWEKKQKMES</sequence>
<evidence type="ECO:0000256" key="3">
    <source>
        <dbReference type="ARBA" id="ARBA00022448"/>
    </source>
</evidence>
<keyword evidence="9" id="KW-0406">Ion transport</keyword>
<evidence type="ECO:0000256" key="12">
    <source>
        <dbReference type="SAM" id="Phobius"/>
    </source>
</evidence>
<gene>
    <name evidence="13" type="ORF">S01H4_41669</name>
</gene>
<evidence type="ECO:0000256" key="8">
    <source>
        <dbReference type="ARBA" id="ARBA00023053"/>
    </source>
</evidence>
<evidence type="ECO:0000256" key="9">
    <source>
        <dbReference type="ARBA" id="ARBA00023065"/>
    </source>
</evidence>
<evidence type="ECO:0000256" key="10">
    <source>
        <dbReference type="ARBA" id="ARBA00023136"/>
    </source>
</evidence>
<feature type="transmembrane region" description="Helical" evidence="12">
    <location>
        <begin position="128"/>
        <end position="154"/>
    </location>
</feature>
<keyword evidence="6" id="KW-0769">Symport</keyword>
<keyword evidence="7 12" id="KW-1133">Transmembrane helix</keyword>
<evidence type="ECO:0000256" key="2">
    <source>
        <dbReference type="ARBA" id="ARBA00006434"/>
    </source>
</evidence>
<reference evidence="13" key="1">
    <citation type="journal article" date="2014" name="Front. Microbiol.">
        <title>High frequency of phylogenetically diverse reductive dehalogenase-homologous genes in deep subseafloor sedimentary metagenomes.</title>
        <authorList>
            <person name="Kawai M."/>
            <person name="Futagami T."/>
            <person name="Toyoda A."/>
            <person name="Takaki Y."/>
            <person name="Nishi S."/>
            <person name="Hori S."/>
            <person name="Arai W."/>
            <person name="Tsubouchi T."/>
            <person name="Morono Y."/>
            <person name="Uchiyama I."/>
            <person name="Ito T."/>
            <person name="Fujiyama A."/>
            <person name="Inagaki F."/>
            <person name="Takami H."/>
        </authorList>
    </citation>
    <scope>NUCLEOTIDE SEQUENCE</scope>
    <source>
        <strain evidence="13">Expedition CK06-06</strain>
    </source>
</reference>
<feature type="transmembrane region" description="Helical" evidence="12">
    <location>
        <begin position="99"/>
        <end position="116"/>
    </location>
</feature>
<dbReference type="EMBL" id="BART01022808">
    <property type="protein sequence ID" value="GAH00974.1"/>
    <property type="molecule type" value="Genomic_DNA"/>
</dbReference>